<feature type="non-terminal residue" evidence="3">
    <location>
        <position position="426"/>
    </location>
</feature>
<reference evidence="3 4" key="1">
    <citation type="submission" date="2018-11" db="EMBL/GenBank/DDBJ databases">
        <title>Genomes From Bacteria Associated with the Canine Oral Cavity: a Test Case for Automated Genome-Based Taxonomic Assignment.</title>
        <authorList>
            <person name="Coil D.A."/>
            <person name="Jospin G."/>
            <person name="Darling A.E."/>
            <person name="Wallis C."/>
            <person name="Davis I.J."/>
            <person name="Harris S."/>
            <person name="Eisen J.A."/>
            <person name="Holcombe L.J."/>
            <person name="O'Flynn C."/>
        </authorList>
    </citation>
    <scope>NUCLEOTIDE SEQUENCE [LARGE SCALE GENOMIC DNA]</scope>
    <source>
        <strain evidence="3 4">OH1426_COT-023</strain>
    </source>
</reference>
<evidence type="ECO:0000313" key="4">
    <source>
        <dbReference type="Proteomes" id="UP000279860"/>
    </source>
</evidence>
<protein>
    <submittedName>
        <fullName evidence="3">Ig domain-containing protein</fullName>
    </submittedName>
</protein>
<name>A0A3P1YFJ8_TANFO</name>
<feature type="compositionally biased region" description="Pro residues" evidence="1">
    <location>
        <begin position="369"/>
        <end position="395"/>
    </location>
</feature>
<evidence type="ECO:0000313" key="3">
    <source>
        <dbReference type="EMBL" id="RRD69237.1"/>
    </source>
</evidence>
<dbReference type="EMBL" id="RQYN01000125">
    <property type="protein sequence ID" value="RRD69237.1"/>
    <property type="molecule type" value="Genomic_DNA"/>
</dbReference>
<dbReference type="InterPro" id="IPR008964">
    <property type="entry name" value="Invasin/intimin_cell_adhesion"/>
</dbReference>
<dbReference type="RefSeq" id="WP_185711931.1">
    <property type="nucleotide sequence ID" value="NZ_RQYN01000125.1"/>
</dbReference>
<gene>
    <name evidence="3" type="ORF">EII41_13575</name>
</gene>
<dbReference type="Proteomes" id="UP000279860">
    <property type="component" value="Unassembled WGS sequence"/>
</dbReference>
<dbReference type="Gene3D" id="2.60.40.1080">
    <property type="match status" value="1"/>
</dbReference>
<dbReference type="InterPro" id="IPR003343">
    <property type="entry name" value="Big_2"/>
</dbReference>
<feature type="region of interest" description="Disordered" evidence="1">
    <location>
        <begin position="366"/>
        <end position="401"/>
    </location>
</feature>
<dbReference type="AlphaFoldDB" id="A0A3P1YFJ8"/>
<dbReference type="Pfam" id="PF02368">
    <property type="entry name" value="Big_2"/>
    <property type="match status" value="1"/>
</dbReference>
<dbReference type="SUPFAM" id="SSF49373">
    <property type="entry name" value="Invasin/intimin cell-adhesion fragments"/>
    <property type="match status" value="1"/>
</dbReference>
<comment type="caution">
    <text evidence="3">The sequence shown here is derived from an EMBL/GenBank/DDBJ whole genome shotgun (WGS) entry which is preliminary data.</text>
</comment>
<dbReference type="Pfam" id="PF18998">
    <property type="entry name" value="Flg_new_2"/>
    <property type="match status" value="2"/>
</dbReference>
<evidence type="ECO:0000256" key="1">
    <source>
        <dbReference type="SAM" id="MobiDB-lite"/>
    </source>
</evidence>
<dbReference type="InterPro" id="IPR044060">
    <property type="entry name" value="Bacterial_rp_domain"/>
</dbReference>
<organism evidence="3 4">
    <name type="scientific">Tannerella forsythia</name>
    <name type="common">Bacteroides forsythus</name>
    <dbReference type="NCBI Taxonomy" id="28112"/>
    <lineage>
        <taxon>Bacteria</taxon>
        <taxon>Pseudomonadati</taxon>
        <taxon>Bacteroidota</taxon>
        <taxon>Bacteroidia</taxon>
        <taxon>Bacteroidales</taxon>
        <taxon>Tannerellaceae</taxon>
        <taxon>Tannerella</taxon>
    </lineage>
</organism>
<dbReference type="SMART" id="SM00635">
    <property type="entry name" value="BID_2"/>
    <property type="match status" value="1"/>
</dbReference>
<proteinExistence type="predicted"/>
<evidence type="ECO:0000259" key="2">
    <source>
        <dbReference type="SMART" id="SM00635"/>
    </source>
</evidence>
<feature type="domain" description="BIG2" evidence="2">
    <location>
        <begin position="118"/>
        <end position="195"/>
    </location>
</feature>
<feature type="non-terminal residue" evidence="3">
    <location>
        <position position="1"/>
    </location>
</feature>
<sequence length="426" mass="44115">VNYYGVLQYQGSDAPASIDVTLDNQNQTLSVPAGKFPSIGWLASPSGQDNFVLLHNNFSQDNMQLSEILAKAKEIHGTNITEFILRGDFNDGTSNGGIYSDTKSEVTLVDKRTPATVSVTGVTLNESAKTLTVGETFQLTPTVQPPTATDPGVTWSVAPAGIVAVGTSGLVTAQAQGQATVTVKTNDGNHTAQCVVTVVPKKHRVHFSHTGSGALTATVDNAPIQTGAEVEAGKTVVFTAAPAEGHRVKAWTPANGTATTYTVTNLSAETTVTVAFEAIPAPPPPTPSPVKHRVHFSHTGSGALTATVDNAPIQTGAEVEAGKTVVFTAAPAAGHRVKAWTPANGTATTYTVTNLSAETTVTVAFEASPAPPPPTPPSPTPNPTPDPQPPTPAPTPKKVEKLTLNHPAFVANGIATFRLEIVEILP</sequence>
<accession>A0A3P1YFJ8</accession>